<dbReference type="Pfam" id="PF00078">
    <property type="entry name" value="RVT_1"/>
    <property type="match status" value="1"/>
</dbReference>
<dbReference type="STRING" id="1071378.G0WGA7"/>
<keyword evidence="1" id="KW-0511">Multifunctional enzyme</keyword>
<dbReference type="FunFam" id="3.30.70.270:FF:000003">
    <property type="entry name" value="Transposon Ty3-G Gag-Pol polyprotein"/>
    <property type="match status" value="1"/>
</dbReference>
<dbReference type="PANTHER" id="PTHR37984">
    <property type="entry name" value="PROTEIN CBG26694"/>
    <property type="match status" value="1"/>
</dbReference>
<name>G0WGA7_NAUDC</name>
<dbReference type="Pfam" id="PF17919">
    <property type="entry name" value="RT_RNaseH_2"/>
    <property type="match status" value="1"/>
</dbReference>
<dbReference type="CDD" id="cd09274">
    <property type="entry name" value="RNase_HI_RT_Ty3"/>
    <property type="match status" value="1"/>
</dbReference>
<dbReference type="eggNOG" id="KOG0017">
    <property type="taxonomic scope" value="Eukaryota"/>
</dbReference>
<dbReference type="AlphaFoldDB" id="G0WGA7"/>
<evidence type="ECO:0000313" key="4">
    <source>
        <dbReference type="Proteomes" id="UP000000689"/>
    </source>
</evidence>
<dbReference type="FunFam" id="3.30.70.270:FF:000026">
    <property type="entry name" value="Transposon Ty3-G Gag-Pol polyprotein"/>
    <property type="match status" value="1"/>
</dbReference>
<dbReference type="KEGG" id="ndi:NDAI_0I02500"/>
<dbReference type="RefSeq" id="XP_003672061.1">
    <property type="nucleotide sequence ID" value="XM_003672013.1"/>
</dbReference>
<dbReference type="OrthoDB" id="4488294at2759"/>
<dbReference type="Gene3D" id="3.30.70.270">
    <property type="match status" value="2"/>
</dbReference>
<proteinExistence type="predicted"/>
<dbReference type="InterPro" id="IPR041577">
    <property type="entry name" value="RT_RNaseH_2"/>
</dbReference>
<dbReference type="PANTHER" id="PTHR37984:SF5">
    <property type="entry name" value="PROTEIN NYNRIN-LIKE"/>
    <property type="match status" value="1"/>
</dbReference>
<reference evidence="3 4" key="1">
    <citation type="journal article" date="2011" name="Proc. Natl. Acad. Sci. U.S.A.">
        <title>Evolutionary erosion of yeast sex chromosomes by mating-type switching accidents.</title>
        <authorList>
            <person name="Gordon J.L."/>
            <person name="Armisen D."/>
            <person name="Proux-Wera E."/>
            <person name="Oheigeartaigh S.S."/>
            <person name="Byrne K.P."/>
            <person name="Wolfe K.H."/>
        </authorList>
    </citation>
    <scope>NUCLEOTIDE SEQUENCE [LARGE SCALE GENOMIC DNA]</scope>
    <source>
        <strain evidence="4">ATCC 10597 / BCRC 20456 / CBS 421 / NBRC 0211 / NRRL Y-12639</strain>
    </source>
</reference>
<dbReference type="GeneID" id="11494001"/>
<dbReference type="Proteomes" id="UP000000689">
    <property type="component" value="Chromosome 9"/>
</dbReference>
<sequence>MREEDQFKTAFVTPDGKYEYTVMPFGLVNAPSTFARYMSDLFRDLKYVCVYLDDILIFSRTKEEHWKHLDKVLYRLKKEELIVKKKKCLFAGDTVEFLGYIISPNKISPLVTKCQAIDQFPSPKTVKQVQRFIGMINYYKRFIPNCSTVTQPIQEFIQEKSKWLEKQNTAFKSLKNYLSDNPVLVTFKSDGRYRLTTDASKTGVGAVLKEVDKDNKLLGVVGYFSKSLHGAQQRYPAGELELLGIVEALNHFRYMLHGIHFIVRTDHISLLSVQKIKEPTRLVLRWLDELAEYDFELQYLAGPDNVVADALSRAEYTVSAISEGLQIDHTLWFDDYLHDPLTAAVLFYLNVITSDKVPPQFQNALKKYRKKLQLSRCRRANSPISK</sequence>
<dbReference type="GO" id="GO:0003824">
    <property type="term" value="F:catalytic activity"/>
    <property type="evidence" value="ECO:0007669"/>
    <property type="project" value="UniProtKB-KW"/>
</dbReference>
<dbReference type="OMA" id="ANGEECP"/>
<dbReference type="SUPFAM" id="SSF56672">
    <property type="entry name" value="DNA/RNA polymerases"/>
    <property type="match status" value="1"/>
</dbReference>
<gene>
    <name evidence="3" type="primary">NDAI0I02500</name>
    <name evidence="3" type="ordered locus">NDAI_0I02500</name>
</gene>
<dbReference type="InterPro" id="IPR043502">
    <property type="entry name" value="DNA/RNA_pol_sf"/>
</dbReference>
<evidence type="ECO:0000313" key="3">
    <source>
        <dbReference type="EMBL" id="CCD26818.1"/>
    </source>
</evidence>
<protein>
    <recommendedName>
        <fullName evidence="2">Reverse transcriptase domain-containing protein</fullName>
    </recommendedName>
</protein>
<evidence type="ECO:0000256" key="1">
    <source>
        <dbReference type="ARBA" id="ARBA00023268"/>
    </source>
</evidence>
<dbReference type="InterPro" id="IPR043128">
    <property type="entry name" value="Rev_trsase/Diguanyl_cyclase"/>
</dbReference>
<organism evidence="3 4">
    <name type="scientific">Naumovozyma dairenensis (strain ATCC 10597 / BCRC 20456 / CBS 421 / NBRC 0211 / NRRL Y-12639)</name>
    <name type="common">Saccharomyces dairenensis</name>
    <dbReference type="NCBI Taxonomy" id="1071378"/>
    <lineage>
        <taxon>Eukaryota</taxon>
        <taxon>Fungi</taxon>
        <taxon>Dikarya</taxon>
        <taxon>Ascomycota</taxon>
        <taxon>Saccharomycotina</taxon>
        <taxon>Saccharomycetes</taxon>
        <taxon>Saccharomycetales</taxon>
        <taxon>Saccharomycetaceae</taxon>
        <taxon>Naumovozyma</taxon>
    </lineage>
</organism>
<dbReference type="InterPro" id="IPR050951">
    <property type="entry name" value="Retrovirus_Pol_polyprotein"/>
</dbReference>
<accession>G0WGA7</accession>
<dbReference type="HOGENOM" id="CLU_000384_33_10_1"/>
<feature type="domain" description="Reverse transcriptase" evidence="2">
    <location>
        <begin position="1"/>
        <end position="102"/>
    </location>
</feature>
<dbReference type="EMBL" id="HE580275">
    <property type="protein sequence ID" value="CCD26818.1"/>
    <property type="molecule type" value="Genomic_DNA"/>
</dbReference>
<dbReference type="Gene3D" id="3.10.10.10">
    <property type="entry name" value="HIV Type 1 Reverse Transcriptase, subunit A, domain 1"/>
    <property type="match status" value="1"/>
</dbReference>
<keyword evidence="4" id="KW-1185">Reference proteome</keyword>
<dbReference type="CDD" id="cd01647">
    <property type="entry name" value="RT_LTR"/>
    <property type="match status" value="1"/>
</dbReference>
<dbReference type="InterPro" id="IPR000477">
    <property type="entry name" value="RT_dom"/>
</dbReference>
<dbReference type="PROSITE" id="PS50878">
    <property type="entry name" value="RT_POL"/>
    <property type="match status" value="1"/>
</dbReference>
<evidence type="ECO:0000259" key="2">
    <source>
        <dbReference type="PROSITE" id="PS50878"/>
    </source>
</evidence>